<dbReference type="STRING" id="551459.SAMN05421796_10558"/>
<keyword evidence="2" id="KW-0472">Membrane</keyword>
<dbReference type="Gene3D" id="3.90.190.10">
    <property type="entry name" value="Protein tyrosine phosphatase superfamily"/>
    <property type="match status" value="1"/>
</dbReference>
<keyword evidence="2" id="KW-1133">Transmembrane helix</keyword>
<evidence type="ECO:0000313" key="6">
    <source>
        <dbReference type="Proteomes" id="UP000186246"/>
    </source>
</evidence>
<dbReference type="CDD" id="cd14529">
    <property type="entry name" value="TpbA-like"/>
    <property type="match status" value="1"/>
</dbReference>
<keyword evidence="2" id="KW-0812">Transmembrane</keyword>
<dbReference type="InterPro" id="IPR055214">
    <property type="entry name" value="PTP-NADK"/>
</dbReference>
<dbReference type="EMBL" id="FTOJ01000005">
    <property type="protein sequence ID" value="SIS87292.1"/>
    <property type="molecule type" value="Genomic_DNA"/>
</dbReference>
<evidence type="ECO:0000313" key="5">
    <source>
        <dbReference type="EMBL" id="SIS87292.1"/>
    </source>
</evidence>
<dbReference type="PROSITE" id="PS50056">
    <property type="entry name" value="TYR_PHOSPHATASE_2"/>
    <property type="match status" value="1"/>
</dbReference>
<sequence>MKPSYKNKVLRRVFFPLLVVGLSVLAFVFYQKKIRYNLVTISEDKVYNSGVVPADKLPEFVEDYKIKTIVDLRDGLMQTELNPENKNQVNAEKSAAEKIAGVHYFNLPTDQIPADSTVQNFLKIMDDPQNYPVLIHCHHGVGRSRLFSSIYRIEYENFSNEDARNNARLFWELSSNFSKKSDKGIYLMNYKRRGAKK</sequence>
<gene>
    <name evidence="4" type="ORF">B0A70_15335</name>
    <name evidence="5" type="ORF">SAMN05421796_10558</name>
</gene>
<name>A0A1N7MMN6_9FLAO</name>
<dbReference type="PANTHER" id="PTHR31126">
    <property type="entry name" value="TYROSINE-PROTEIN PHOSPHATASE"/>
    <property type="match status" value="1"/>
</dbReference>
<reference evidence="6" key="3">
    <citation type="submission" date="2017-01" db="EMBL/GenBank/DDBJ databases">
        <authorList>
            <person name="Varghese N."/>
            <person name="Submissions S."/>
        </authorList>
    </citation>
    <scope>NUCLEOTIDE SEQUENCE [LARGE SCALE GENOMIC DNA]</scope>
    <source>
        <strain evidence="6">DSM 21068</strain>
    </source>
</reference>
<dbReference type="InterPro" id="IPR000387">
    <property type="entry name" value="Tyr_Pase_dom"/>
</dbReference>
<accession>A0A1N7MMN6</accession>
<protein>
    <submittedName>
        <fullName evidence="5">Tyrosine phosphatase family protein</fullName>
    </submittedName>
</protein>
<evidence type="ECO:0000313" key="7">
    <source>
        <dbReference type="Proteomes" id="UP000238314"/>
    </source>
</evidence>
<dbReference type="GO" id="GO:0016791">
    <property type="term" value="F:phosphatase activity"/>
    <property type="evidence" value="ECO:0007669"/>
    <property type="project" value="TreeGrafter"/>
</dbReference>
<reference evidence="4 7" key="1">
    <citation type="submission" date="2016-11" db="EMBL/GenBank/DDBJ databases">
        <title>Whole genomes of Flavobacteriaceae.</title>
        <authorList>
            <person name="Stine C."/>
            <person name="Li C."/>
            <person name="Tadesse D."/>
        </authorList>
    </citation>
    <scope>NUCLEOTIDE SEQUENCE [LARGE SCALE GENOMIC DNA]</scope>
    <source>
        <strain evidence="4 7">DSM 21068</strain>
    </source>
</reference>
<dbReference type="Proteomes" id="UP000186246">
    <property type="component" value="Unassembled WGS sequence"/>
</dbReference>
<comment type="similarity">
    <text evidence="1">Belongs to the protein-tyrosine phosphatase family.</text>
</comment>
<organism evidence="5 6">
    <name type="scientific">Chryseobacterium piscicola</name>
    <dbReference type="NCBI Taxonomy" id="551459"/>
    <lineage>
        <taxon>Bacteria</taxon>
        <taxon>Pseudomonadati</taxon>
        <taxon>Bacteroidota</taxon>
        <taxon>Flavobacteriia</taxon>
        <taxon>Flavobacteriales</taxon>
        <taxon>Weeksellaceae</taxon>
        <taxon>Chryseobacterium group</taxon>
        <taxon>Chryseobacterium</taxon>
    </lineage>
</organism>
<dbReference type="PANTHER" id="PTHR31126:SF1">
    <property type="entry name" value="TYROSINE SPECIFIC PROTEIN PHOSPHATASES DOMAIN-CONTAINING PROTEIN"/>
    <property type="match status" value="1"/>
</dbReference>
<dbReference type="Proteomes" id="UP000238314">
    <property type="component" value="Unassembled WGS sequence"/>
</dbReference>
<evidence type="ECO:0000313" key="4">
    <source>
        <dbReference type="EMBL" id="PQA90010.1"/>
    </source>
</evidence>
<dbReference type="AlphaFoldDB" id="A0A1N7MMN6"/>
<keyword evidence="7" id="KW-1185">Reference proteome</keyword>
<dbReference type="OrthoDB" id="9814896at2"/>
<dbReference type="SUPFAM" id="SSF52799">
    <property type="entry name" value="(Phosphotyrosine protein) phosphatases II"/>
    <property type="match status" value="1"/>
</dbReference>
<dbReference type="EMBL" id="MUGO01000030">
    <property type="protein sequence ID" value="PQA90010.1"/>
    <property type="molecule type" value="Genomic_DNA"/>
</dbReference>
<evidence type="ECO:0000256" key="1">
    <source>
        <dbReference type="ARBA" id="ARBA00009580"/>
    </source>
</evidence>
<dbReference type="Pfam" id="PF22741">
    <property type="entry name" value="PTP-NADK"/>
    <property type="match status" value="1"/>
</dbReference>
<reference evidence="5" key="2">
    <citation type="submission" date="2017-01" db="EMBL/GenBank/DDBJ databases">
        <authorList>
            <person name="Mah S.A."/>
            <person name="Swanson W.J."/>
            <person name="Moy G.W."/>
            <person name="Vacquier V.D."/>
        </authorList>
    </citation>
    <scope>NUCLEOTIDE SEQUENCE [LARGE SCALE GENOMIC DNA]</scope>
    <source>
        <strain evidence="5">DSM 21068</strain>
    </source>
</reference>
<evidence type="ECO:0000259" key="3">
    <source>
        <dbReference type="PROSITE" id="PS50056"/>
    </source>
</evidence>
<proteinExistence type="inferred from homology"/>
<feature type="transmembrane region" description="Helical" evidence="2">
    <location>
        <begin position="12"/>
        <end position="30"/>
    </location>
</feature>
<dbReference type="RefSeq" id="WP_076451728.1">
    <property type="nucleotide sequence ID" value="NZ_FTOJ01000005.1"/>
</dbReference>
<feature type="domain" description="Tyrosine specific protein phosphatases" evidence="3">
    <location>
        <begin position="119"/>
        <end position="168"/>
    </location>
</feature>
<evidence type="ECO:0000256" key="2">
    <source>
        <dbReference type="SAM" id="Phobius"/>
    </source>
</evidence>
<dbReference type="InterPro" id="IPR029021">
    <property type="entry name" value="Prot-tyrosine_phosphatase-like"/>
</dbReference>